<keyword evidence="2" id="KW-1185">Reference proteome</keyword>
<protein>
    <submittedName>
        <fullName evidence="1">Uncharacterized protein</fullName>
    </submittedName>
</protein>
<organism evidence="1 2">
    <name type="scientific">Rhododendron molle</name>
    <name type="common">Chinese azalea</name>
    <name type="synonym">Azalea mollis</name>
    <dbReference type="NCBI Taxonomy" id="49168"/>
    <lineage>
        <taxon>Eukaryota</taxon>
        <taxon>Viridiplantae</taxon>
        <taxon>Streptophyta</taxon>
        <taxon>Embryophyta</taxon>
        <taxon>Tracheophyta</taxon>
        <taxon>Spermatophyta</taxon>
        <taxon>Magnoliopsida</taxon>
        <taxon>eudicotyledons</taxon>
        <taxon>Gunneridae</taxon>
        <taxon>Pentapetalae</taxon>
        <taxon>asterids</taxon>
        <taxon>Ericales</taxon>
        <taxon>Ericaceae</taxon>
        <taxon>Ericoideae</taxon>
        <taxon>Rhodoreae</taxon>
        <taxon>Rhododendron</taxon>
    </lineage>
</organism>
<sequence length="500" mass="57101">MGTLIFCFEWLLTEIYLLNLIFSFLFCKSTIETMTSLSKHVNTGDGEDRISSLPDSLLIHILSLIPTKYAVRTSVLSLRWKDLWAFVPSLECNEWLSAKTVPDNDLSFMNFVDRVLLLHKLPFIEKFAVRGHSGIAVSRLREWIRVAIMHHVRAIDIQMFTDCPLSLPSELFTCKTLIQLSLGKELEFDTPLSSVWLPNLKDLDVSLDYPGNDITQKLFSNCPMLEDLYISANMENEKDIILNVCAPALKTLELKLVAFLDFEQIDWGLVLSRNKIIINAPVLEDLIVFDDYLPCYSLENLSSLVSAYINVGHWCMPAVGMKVHGNQLFKILEGITNVKFLTLLTATMGVLDYADDIKLPLFRNLIHLELIVPGDFSWRRLPDLLCSAPNLGTLVMWKDLPYEDGDYCDFSWVEPQKAPSCFLSHLENLSIMRFEGEDHELELLKYFLGNGRVLKKVLIGCCHLTPEQKTNFLEKAGQFQRISKTCRIEHSDSPDGFEMM</sequence>
<dbReference type="EMBL" id="CM046400">
    <property type="protein sequence ID" value="KAI8525886.1"/>
    <property type="molecule type" value="Genomic_DNA"/>
</dbReference>
<dbReference type="Proteomes" id="UP001062846">
    <property type="component" value="Chromosome 13"/>
</dbReference>
<evidence type="ECO:0000313" key="1">
    <source>
        <dbReference type="EMBL" id="KAI8525886.1"/>
    </source>
</evidence>
<comment type="caution">
    <text evidence="1">The sequence shown here is derived from an EMBL/GenBank/DDBJ whole genome shotgun (WGS) entry which is preliminary data.</text>
</comment>
<accession>A0ACC0LBI6</accession>
<evidence type="ECO:0000313" key="2">
    <source>
        <dbReference type="Proteomes" id="UP001062846"/>
    </source>
</evidence>
<proteinExistence type="predicted"/>
<reference evidence="1" key="1">
    <citation type="submission" date="2022-02" db="EMBL/GenBank/DDBJ databases">
        <title>Plant Genome Project.</title>
        <authorList>
            <person name="Zhang R.-G."/>
        </authorList>
    </citation>
    <scope>NUCLEOTIDE SEQUENCE</scope>
    <source>
        <strain evidence="1">AT1</strain>
    </source>
</reference>
<name>A0ACC0LBI6_RHOML</name>
<gene>
    <name evidence="1" type="ORF">RHMOL_Rhmol13G0265700</name>
</gene>